<evidence type="ECO:0000256" key="1">
    <source>
        <dbReference type="SAM" id="Phobius"/>
    </source>
</evidence>
<evidence type="ECO:0000313" key="4">
    <source>
        <dbReference type="Proteomes" id="UP000620124"/>
    </source>
</evidence>
<keyword evidence="1" id="KW-0812">Transmembrane</keyword>
<dbReference type="Proteomes" id="UP000620124">
    <property type="component" value="Unassembled WGS sequence"/>
</dbReference>
<dbReference type="PANTHER" id="PTHR35043:SF7">
    <property type="entry name" value="TRANSCRIPTION FACTOR DOMAIN-CONTAINING PROTEIN"/>
    <property type="match status" value="1"/>
</dbReference>
<keyword evidence="1" id="KW-1133">Transmembrane helix</keyword>
<feature type="transmembrane region" description="Helical" evidence="1">
    <location>
        <begin position="41"/>
        <end position="60"/>
    </location>
</feature>
<feature type="transmembrane region" description="Helical" evidence="1">
    <location>
        <begin position="81"/>
        <end position="101"/>
    </location>
</feature>
<accession>A0A8H6XST0</accession>
<feature type="transmembrane region" description="Helical" evidence="1">
    <location>
        <begin position="307"/>
        <end position="332"/>
    </location>
</feature>
<feature type="signal peptide" evidence="2">
    <location>
        <begin position="1"/>
        <end position="17"/>
    </location>
</feature>
<feature type="transmembrane region" description="Helical" evidence="1">
    <location>
        <begin position="344"/>
        <end position="366"/>
    </location>
</feature>
<feature type="transmembrane region" description="Helical" evidence="1">
    <location>
        <begin position="276"/>
        <end position="295"/>
    </location>
</feature>
<dbReference type="EMBL" id="JACAZI010000013">
    <property type="protein sequence ID" value="KAF7345931.1"/>
    <property type="molecule type" value="Genomic_DNA"/>
</dbReference>
<dbReference type="AlphaFoldDB" id="A0A8H6XST0"/>
<reference evidence="3" key="1">
    <citation type="submission" date="2020-05" db="EMBL/GenBank/DDBJ databases">
        <title>Mycena genomes resolve the evolution of fungal bioluminescence.</title>
        <authorList>
            <person name="Tsai I.J."/>
        </authorList>
    </citation>
    <scope>NUCLEOTIDE SEQUENCE</scope>
    <source>
        <strain evidence="3">CCC161011</strain>
    </source>
</reference>
<dbReference type="OrthoDB" id="9451547at2759"/>
<proteinExistence type="predicted"/>
<organism evidence="3 4">
    <name type="scientific">Mycena venus</name>
    <dbReference type="NCBI Taxonomy" id="2733690"/>
    <lineage>
        <taxon>Eukaryota</taxon>
        <taxon>Fungi</taxon>
        <taxon>Dikarya</taxon>
        <taxon>Basidiomycota</taxon>
        <taxon>Agaricomycotina</taxon>
        <taxon>Agaricomycetes</taxon>
        <taxon>Agaricomycetidae</taxon>
        <taxon>Agaricales</taxon>
        <taxon>Marasmiineae</taxon>
        <taxon>Mycenaceae</taxon>
        <taxon>Mycena</taxon>
    </lineage>
</organism>
<dbReference type="PANTHER" id="PTHR35043">
    <property type="entry name" value="TRANSCRIPTION FACTOR DOMAIN-CONTAINING PROTEIN"/>
    <property type="match status" value="1"/>
</dbReference>
<keyword evidence="2" id="KW-0732">Signal</keyword>
<evidence type="ECO:0000256" key="2">
    <source>
        <dbReference type="SAM" id="SignalP"/>
    </source>
</evidence>
<sequence length="391" mass="43969">MIFILFLIHLLSRGVGAEQDYILGSRAPNDSCDDINNCRRLFDIVWGCATTIFAATWVSVHPNVPPPNQSWLALLWRRLKMMLVAVIAPEVMVGFAARQFVMARSWSNEFEISKTHGFFVCMGGFVTHGKHPIVDRNQLRIYASAIKEIQVVAIKDKSKGDALSKAVALLQGMWFITQCIARATQRLPVTELEVATLAFAVDPIMLGTPDEESVVRRSYFPHNASGDPIALAKFSVRFRSMLGDPSSKYHPFSSNSVPSFFSVSYWNNSYKEHARIPSVVASFVGAIFGAIHCAAWNSHFPSADEKWMWRSGALLVTAVPLIAVLEIFVLSILEERNYIFETKFFKVAFVAFIPLYIIARLFLLILPFTSLRTLPQDAFVDVNWSVYIPHL</sequence>
<keyword evidence="1" id="KW-0472">Membrane</keyword>
<name>A0A8H6XST0_9AGAR</name>
<comment type="caution">
    <text evidence="3">The sequence shown here is derived from an EMBL/GenBank/DDBJ whole genome shotgun (WGS) entry which is preliminary data.</text>
</comment>
<feature type="chain" id="PRO_5034948665" evidence="2">
    <location>
        <begin position="18"/>
        <end position="391"/>
    </location>
</feature>
<gene>
    <name evidence="3" type="ORF">MVEN_01615400</name>
</gene>
<evidence type="ECO:0000313" key="3">
    <source>
        <dbReference type="EMBL" id="KAF7345931.1"/>
    </source>
</evidence>
<protein>
    <submittedName>
        <fullName evidence="3">Uncharacterized protein</fullName>
    </submittedName>
</protein>
<keyword evidence="4" id="KW-1185">Reference proteome</keyword>